<gene>
    <name evidence="6" type="primary">cheW</name>
    <name evidence="6" type="ORF">BN873_330040</name>
</gene>
<dbReference type="SUPFAM" id="SSF50341">
    <property type="entry name" value="CheW-like"/>
    <property type="match status" value="1"/>
</dbReference>
<dbReference type="GO" id="GO:0007165">
    <property type="term" value="P:signal transduction"/>
    <property type="evidence" value="ECO:0007669"/>
    <property type="project" value="InterPro"/>
</dbReference>
<sequence length="187" mass="19989">MNTKTTDLATLGPRGLSKRDATAEGLQYLTFSLAGEEYGIDILKVQEIRGWAPVTKVPNAPPFVRGVMNLRGAIVPVIDLRLRFGLETMAYTKTTVVIVVTVQSASGSRIIGTVVDGVSDVLNPNAADIQPPPDFGTAVHTEFISGLVTIEAGMVMLLDVDRLLSVEEMFALETVRPANEHGIAQAA</sequence>
<dbReference type="CDD" id="cd00732">
    <property type="entry name" value="CheW"/>
    <property type="match status" value="1"/>
</dbReference>
<dbReference type="FunFam" id="2.40.50.180:FF:000002">
    <property type="entry name" value="Chemotaxis protein CheW"/>
    <property type="match status" value="1"/>
</dbReference>
<accession>W6MD91</accession>
<dbReference type="PANTHER" id="PTHR22617:SF45">
    <property type="entry name" value="CHEMOTAXIS PROTEIN CHEW"/>
    <property type="match status" value="1"/>
</dbReference>
<dbReference type="STRING" id="1400863.BN873_330040"/>
<dbReference type="InterPro" id="IPR036061">
    <property type="entry name" value="CheW-like_dom_sf"/>
</dbReference>
<dbReference type="Gene3D" id="2.30.30.40">
    <property type="entry name" value="SH3 Domains"/>
    <property type="match status" value="1"/>
</dbReference>
<evidence type="ECO:0000256" key="4">
    <source>
        <dbReference type="ARBA" id="ARBA00022500"/>
    </source>
</evidence>
<dbReference type="OrthoDB" id="9790406at2"/>
<comment type="subcellular location">
    <subcellularLocation>
        <location evidence="1">Cytoplasm</location>
    </subcellularLocation>
</comment>
<dbReference type="PANTHER" id="PTHR22617">
    <property type="entry name" value="CHEMOTAXIS SENSOR HISTIDINE KINASE-RELATED"/>
    <property type="match status" value="1"/>
</dbReference>
<protein>
    <recommendedName>
        <fullName evidence="2">Chemotaxis protein CheW</fullName>
    </recommendedName>
</protein>
<evidence type="ECO:0000256" key="2">
    <source>
        <dbReference type="ARBA" id="ARBA00021483"/>
    </source>
</evidence>
<evidence type="ECO:0000256" key="3">
    <source>
        <dbReference type="ARBA" id="ARBA00022490"/>
    </source>
</evidence>
<evidence type="ECO:0000259" key="5">
    <source>
        <dbReference type="PROSITE" id="PS50851"/>
    </source>
</evidence>
<dbReference type="SMART" id="SM00260">
    <property type="entry name" value="CheW"/>
    <property type="match status" value="1"/>
</dbReference>
<dbReference type="PROSITE" id="PS50851">
    <property type="entry name" value="CHEW"/>
    <property type="match status" value="1"/>
</dbReference>
<reference evidence="6" key="2">
    <citation type="submission" date="2014-03" db="EMBL/GenBank/DDBJ databases">
        <title>Candidatus Competibacter-lineage genomes retrieved from metagenomes reveal functional metabolic diversity.</title>
        <authorList>
            <person name="McIlroy S.J."/>
            <person name="Albertsen M."/>
            <person name="Andresen E.K."/>
            <person name="Saunders A.M."/>
            <person name="Kristiansen R."/>
            <person name="Stokholm-Bjerregaard M."/>
            <person name="Nielsen K.L."/>
            <person name="Nielsen P.H."/>
        </authorList>
    </citation>
    <scope>NUCLEOTIDE SEQUENCE</scope>
    <source>
        <strain evidence="6">Run_A_D11</strain>
    </source>
</reference>
<reference evidence="6" key="1">
    <citation type="submission" date="2013-07" db="EMBL/GenBank/DDBJ databases">
        <authorList>
            <person name="McIlroy S."/>
        </authorList>
    </citation>
    <scope>NUCLEOTIDE SEQUENCE [LARGE SCALE GENOMIC DNA]</scope>
    <source>
        <strain evidence="6">Run_A_D11</strain>
    </source>
</reference>
<dbReference type="AlphaFoldDB" id="W6MD91"/>
<keyword evidence="4" id="KW-0145">Chemotaxis</keyword>
<evidence type="ECO:0000313" key="6">
    <source>
        <dbReference type="EMBL" id="CDI02563.1"/>
    </source>
</evidence>
<dbReference type="Proteomes" id="UP000035760">
    <property type="component" value="Unassembled WGS sequence"/>
</dbReference>
<evidence type="ECO:0000256" key="1">
    <source>
        <dbReference type="ARBA" id="ARBA00004496"/>
    </source>
</evidence>
<keyword evidence="3" id="KW-0963">Cytoplasm</keyword>
<evidence type="ECO:0000313" key="7">
    <source>
        <dbReference type="Proteomes" id="UP000035760"/>
    </source>
</evidence>
<dbReference type="Gene3D" id="2.40.50.180">
    <property type="entry name" value="CheA-289, Domain 4"/>
    <property type="match status" value="1"/>
</dbReference>
<dbReference type="InterPro" id="IPR039315">
    <property type="entry name" value="CheW"/>
</dbReference>
<dbReference type="InterPro" id="IPR002545">
    <property type="entry name" value="CheW-lke_dom"/>
</dbReference>
<dbReference type="GO" id="GO:0006935">
    <property type="term" value="P:chemotaxis"/>
    <property type="evidence" value="ECO:0007669"/>
    <property type="project" value="UniProtKB-KW"/>
</dbReference>
<dbReference type="GO" id="GO:0005829">
    <property type="term" value="C:cytosol"/>
    <property type="evidence" value="ECO:0007669"/>
    <property type="project" value="TreeGrafter"/>
</dbReference>
<dbReference type="RefSeq" id="WP_082161179.1">
    <property type="nucleotide sequence ID" value="NZ_CBTJ020000040.1"/>
</dbReference>
<dbReference type="EMBL" id="CBTJ020000040">
    <property type="protein sequence ID" value="CDI02563.1"/>
    <property type="molecule type" value="Genomic_DNA"/>
</dbReference>
<comment type="caution">
    <text evidence="6">The sequence shown here is derived from an EMBL/GenBank/DDBJ whole genome shotgun (WGS) entry which is preliminary data.</text>
</comment>
<dbReference type="Pfam" id="PF01584">
    <property type="entry name" value="CheW"/>
    <property type="match status" value="1"/>
</dbReference>
<name>W6MD91_9GAMM</name>
<keyword evidence="7" id="KW-1185">Reference proteome</keyword>
<proteinExistence type="predicted"/>
<feature type="domain" description="CheW-like" evidence="5">
    <location>
        <begin position="25"/>
        <end position="169"/>
    </location>
</feature>
<organism evidence="6 7">
    <name type="scientific">Candidatus Competibacter denitrificans Run_A_D11</name>
    <dbReference type="NCBI Taxonomy" id="1400863"/>
    <lineage>
        <taxon>Bacteria</taxon>
        <taxon>Pseudomonadati</taxon>
        <taxon>Pseudomonadota</taxon>
        <taxon>Gammaproteobacteria</taxon>
        <taxon>Candidatus Competibacteraceae</taxon>
        <taxon>Candidatus Competibacter</taxon>
    </lineage>
</organism>